<evidence type="ECO:0000313" key="4">
    <source>
        <dbReference type="Proteomes" id="UP000294114"/>
    </source>
</evidence>
<reference evidence="3 4" key="1">
    <citation type="submission" date="2019-02" db="EMBL/GenBank/DDBJ databases">
        <title>Sequencing the genomes of 1000 actinobacteria strains.</title>
        <authorList>
            <person name="Klenk H.-P."/>
        </authorList>
    </citation>
    <scope>NUCLEOTIDE SEQUENCE [LARGE SCALE GENOMIC DNA]</scope>
    <source>
        <strain evidence="3 4">DSM 45612</strain>
    </source>
</reference>
<dbReference type="InterPro" id="IPR029058">
    <property type="entry name" value="AB_hydrolase_fold"/>
</dbReference>
<feature type="transmembrane region" description="Helical" evidence="2">
    <location>
        <begin position="514"/>
        <end position="536"/>
    </location>
</feature>
<feature type="transmembrane region" description="Helical" evidence="2">
    <location>
        <begin position="279"/>
        <end position="300"/>
    </location>
</feature>
<feature type="transmembrane region" description="Helical" evidence="2">
    <location>
        <begin position="87"/>
        <end position="110"/>
    </location>
</feature>
<evidence type="ECO:0000256" key="2">
    <source>
        <dbReference type="SAM" id="Phobius"/>
    </source>
</evidence>
<feature type="transmembrane region" description="Helical" evidence="2">
    <location>
        <begin position="175"/>
        <end position="195"/>
    </location>
</feature>
<feature type="transmembrane region" description="Helical" evidence="2">
    <location>
        <begin position="548"/>
        <end position="568"/>
    </location>
</feature>
<name>A0A4Q8BDA9_9ACTN</name>
<dbReference type="AlphaFoldDB" id="A0A4Q8BDA9"/>
<dbReference type="Proteomes" id="UP000294114">
    <property type="component" value="Unassembled WGS sequence"/>
</dbReference>
<keyword evidence="4" id="KW-1185">Reference proteome</keyword>
<proteinExistence type="predicted"/>
<feature type="region of interest" description="Disordered" evidence="1">
    <location>
        <begin position="1"/>
        <end position="21"/>
    </location>
</feature>
<gene>
    <name evidence="3" type="ORF">EV384_4433</name>
</gene>
<feature type="transmembrane region" description="Helical" evidence="2">
    <location>
        <begin position="436"/>
        <end position="460"/>
    </location>
</feature>
<keyword evidence="2" id="KW-1133">Transmembrane helix</keyword>
<keyword evidence="2" id="KW-0472">Membrane</keyword>
<feature type="transmembrane region" description="Helical" evidence="2">
    <location>
        <begin position="350"/>
        <end position="371"/>
    </location>
</feature>
<protein>
    <recommendedName>
        <fullName evidence="5">Integral membrane protein</fullName>
    </recommendedName>
</protein>
<feature type="transmembrane region" description="Helical" evidence="2">
    <location>
        <begin position="122"/>
        <end position="143"/>
    </location>
</feature>
<comment type="caution">
    <text evidence="3">The sequence shown here is derived from an EMBL/GenBank/DDBJ whole genome shotgun (WGS) entry which is preliminary data.</text>
</comment>
<keyword evidence="2" id="KW-0812">Transmembrane</keyword>
<feature type="transmembrane region" description="Helical" evidence="2">
    <location>
        <begin position="307"/>
        <end position="330"/>
    </location>
</feature>
<dbReference type="SUPFAM" id="SSF53474">
    <property type="entry name" value="alpha/beta-Hydrolases"/>
    <property type="match status" value="1"/>
</dbReference>
<feature type="transmembrane region" description="Helical" evidence="2">
    <location>
        <begin position="241"/>
        <end position="259"/>
    </location>
</feature>
<accession>A0A4Q8BDA9</accession>
<dbReference type="OrthoDB" id="4320047at2"/>
<organism evidence="3 4">
    <name type="scientific">Micromonospora kangleipakensis</name>
    <dbReference type="NCBI Taxonomy" id="1077942"/>
    <lineage>
        <taxon>Bacteria</taxon>
        <taxon>Bacillati</taxon>
        <taxon>Actinomycetota</taxon>
        <taxon>Actinomycetes</taxon>
        <taxon>Micromonosporales</taxon>
        <taxon>Micromonosporaceae</taxon>
        <taxon>Micromonospora</taxon>
    </lineage>
</organism>
<dbReference type="RefSeq" id="WP_130336153.1">
    <property type="nucleotide sequence ID" value="NZ_SHLD01000001.1"/>
</dbReference>
<evidence type="ECO:0008006" key="5">
    <source>
        <dbReference type="Google" id="ProtNLM"/>
    </source>
</evidence>
<evidence type="ECO:0000256" key="1">
    <source>
        <dbReference type="SAM" id="MobiDB-lite"/>
    </source>
</evidence>
<dbReference type="EMBL" id="SHLD01000001">
    <property type="protein sequence ID" value="RZU75862.1"/>
    <property type="molecule type" value="Genomic_DNA"/>
</dbReference>
<feature type="transmembrane region" description="Helical" evidence="2">
    <location>
        <begin position="383"/>
        <end position="405"/>
    </location>
</feature>
<evidence type="ECO:0000313" key="3">
    <source>
        <dbReference type="EMBL" id="RZU75862.1"/>
    </source>
</evidence>
<sequence length="757" mass="81620">MPVPIHNSRPVPRPSGQLPPGVDLTGVTELRLHGVGGIRPETLLADLAPQLVAGDQAAGFYRTADLNGRHVEAYSWGALAVRSAVRLLWLLLLPFAMVNVAGWMCTPATWRSRWRFLLHRAVLRVAALAMTLNLVLLAAMTAMDVMAYQCGARDTCVDHWWLRWLRWGPLADHPGWRVLAGAAIPLLLVLGLALLGGRQWTPYESVQPPRGVGDASRPPLVTSARPGVGLGHPYFWHGKSIGLGVLHLAVAMAFLAWLTGHTVGAAVREAGQVAHSPGWHTATVLAALVTLIGAVVLLASDRPPVRLLWPFALLAVLLSGMLSAGCAAVFAMRQPLGPGGTGPLPGMSTAVDGCYGVLVAVVLAVLVSGLVTRRRGEGPRALLLPFAAVAAGGVLLNGVGTGVMIRVADLLGDVPHPAARPDRSNALMIHDRVYALVPYLTLLPLAVLAGLAVVGGLAWWRGGGRRARRAVRDEYGAMSADVNDWSINAADTGLSTLRRSWEARIARARWAARVDAGTAFVTVTLALLVGLAYGALDIWVYHRTPPTPLLATSTFLATAAPLGLLLLVRRGWQGLDSRRRLGIVWDVSTFWPRAYHPLAPPPYTARAVPDLQRRLWRLHDAGGRAVVVAHSQGSVIALAALLQESHRPAHDQVALVTFGCPFRKLYGSIFPAYFGDGVIGAGRPRVWRWRNFFYDTDPVGGPVQRGDCLDGVDERLPDPDTPWYDYGSEPPRPRGHGGYWTDPRVWALVNHYAFELT</sequence>